<dbReference type="EMBL" id="JAKZEL010000001">
    <property type="protein sequence ID" value="KAI4548520.1"/>
    <property type="molecule type" value="Genomic_DNA"/>
</dbReference>
<protein>
    <submittedName>
        <fullName evidence="2">Uncharacterized protein</fullName>
    </submittedName>
</protein>
<sequence>MFPEIGKSTFPIEGAAKALRTVAYLASLSIEFSRQEHWNGLPFPAPGDLPDPGIELDLFTSCIGRMILPCKPSPVHTPFSSPSPRTYIITSTGALTFGLGRELKAEAEVSVIQLCPTLCDPMDYSPAAPLSREFSKQEDWSADSLRKTMDIQPRTYIITSTGALTFGLGRELKAEAEVSVIQLCPTLCDPMDYSPAAPLSREFSKQEDWSADSLRKTMDIQDQLKKAKYAALTNYLGCSIGTASPFQQLQIREIKDVLCTLRDKKTYPNPSNLQQFSDPIPPHRIPGAQSSPTLCNPMDCSLPGYSTVQKHQFFGAHLSLYSDSHIHTDYWKNHSLD</sequence>
<gene>
    <name evidence="2" type="ORF">MG293_000850</name>
</gene>
<accession>A0AAD4UQF2</accession>
<organism evidence="2 3">
    <name type="scientific">Ovis ammon polii</name>
    <dbReference type="NCBI Taxonomy" id="230172"/>
    <lineage>
        <taxon>Eukaryota</taxon>
        <taxon>Metazoa</taxon>
        <taxon>Chordata</taxon>
        <taxon>Craniata</taxon>
        <taxon>Vertebrata</taxon>
        <taxon>Euteleostomi</taxon>
        <taxon>Mammalia</taxon>
        <taxon>Eutheria</taxon>
        <taxon>Laurasiatheria</taxon>
        <taxon>Artiodactyla</taxon>
        <taxon>Ruminantia</taxon>
        <taxon>Pecora</taxon>
        <taxon>Bovidae</taxon>
        <taxon>Caprinae</taxon>
        <taxon>Ovis</taxon>
    </lineage>
</organism>
<comment type="caution">
    <text evidence="2">The sequence shown here is derived from an EMBL/GenBank/DDBJ whole genome shotgun (WGS) entry which is preliminary data.</text>
</comment>
<feature type="region of interest" description="Disordered" evidence="1">
    <location>
        <begin position="270"/>
        <end position="289"/>
    </location>
</feature>
<dbReference type="AlphaFoldDB" id="A0AAD4UQF2"/>
<proteinExistence type="predicted"/>
<name>A0AAD4UQF2_OVIAM</name>
<keyword evidence="3" id="KW-1185">Reference proteome</keyword>
<reference evidence="2" key="1">
    <citation type="submission" date="2022-03" db="EMBL/GenBank/DDBJ databases">
        <title>Genomic analyses of argali, domestic sheep and their hybrids provide insights into chromosomal evolution, heterosis and genetic basis of agronomic traits.</title>
        <authorList>
            <person name="Li M."/>
        </authorList>
    </citation>
    <scope>NUCLEOTIDE SEQUENCE</scope>
    <source>
        <strain evidence="2">CAU-MHL-2022a</strain>
        <tissue evidence="2">Skin</tissue>
    </source>
</reference>
<evidence type="ECO:0000256" key="1">
    <source>
        <dbReference type="SAM" id="MobiDB-lite"/>
    </source>
</evidence>
<evidence type="ECO:0000313" key="3">
    <source>
        <dbReference type="Proteomes" id="UP001214576"/>
    </source>
</evidence>
<evidence type="ECO:0000313" key="2">
    <source>
        <dbReference type="EMBL" id="KAI4548520.1"/>
    </source>
</evidence>
<dbReference type="Proteomes" id="UP001214576">
    <property type="component" value="Unassembled WGS sequence"/>
</dbReference>